<dbReference type="AlphaFoldDB" id="A0A521AGU4"/>
<keyword evidence="1" id="KW-1133">Transmembrane helix</keyword>
<feature type="transmembrane region" description="Helical" evidence="1">
    <location>
        <begin position="22"/>
        <end position="44"/>
    </location>
</feature>
<feature type="transmembrane region" description="Helical" evidence="1">
    <location>
        <begin position="56"/>
        <end position="82"/>
    </location>
</feature>
<feature type="transmembrane region" description="Helical" evidence="1">
    <location>
        <begin position="88"/>
        <end position="112"/>
    </location>
</feature>
<gene>
    <name evidence="2" type="ORF">SAMN06265348_101188</name>
</gene>
<evidence type="ECO:0000313" key="2">
    <source>
        <dbReference type="EMBL" id="SMO34022.1"/>
    </source>
</evidence>
<dbReference type="EMBL" id="FXTN01000001">
    <property type="protein sequence ID" value="SMO34022.1"/>
    <property type="molecule type" value="Genomic_DNA"/>
</dbReference>
<reference evidence="2 3" key="1">
    <citation type="submission" date="2017-05" db="EMBL/GenBank/DDBJ databases">
        <authorList>
            <person name="Varghese N."/>
            <person name="Submissions S."/>
        </authorList>
    </citation>
    <scope>NUCLEOTIDE SEQUENCE [LARGE SCALE GENOMIC DNA]</scope>
    <source>
        <strain evidence="2 3">DSM 19036</strain>
    </source>
</reference>
<protein>
    <submittedName>
        <fullName evidence="2">Uncharacterized protein</fullName>
    </submittedName>
</protein>
<organism evidence="2 3">
    <name type="scientific">Pedobacter westerhofensis</name>
    <dbReference type="NCBI Taxonomy" id="425512"/>
    <lineage>
        <taxon>Bacteria</taxon>
        <taxon>Pseudomonadati</taxon>
        <taxon>Bacteroidota</taxon>
        <taxon>Sphingobacteriia</taxon>
        <taxon>Sphingobacteriales</taxon>
        <taxon>Sphingobacteriaceae</taxon>
        <taxon>Pedobacter</taxon>
    </lineage>
</organism>
<keyword evidence="1" id="KW-0812">Transmembrane</keyword>
<evidence type="ECO:0000256" key="1">
    <source>
        <dbReference type="SAM" id="Phobius"/>
    </source>
</evidence>
<evidence type="ECO:0000313" key="3">
    <source>
        <dbReference type="Proteomes" id="UP000320300"/>
    </source>
</evidence>
<name>A0A521AGU4_9SPHI</name>
<dbReference type="OrthoDB" id="772978at2"/>
<dbReference type="RefSeq" id="WP_142526305.1">
    <property type="nucleotide sequence ID" value="NZ_CBCSJO010000002.1"/>
</dbReference>
<keyword evidence="3" id="KW-1185">Reference proteome</keyword>
<proteinExistence type="predicted"/>
<accession>A0A521AGU4</accession>
<dbReference type="Proteomes" id="UP000320300">
    <property type="component" value="Unassembled WGS sequence"/>
</dbReference>
<sequence>MAFSFNQFFGCEQQINAHKDLVVMYGFAAIFLGLIALAFLSFILGRLNLTVIIDHFIGPMVCSLILCLGIAILPTIILYVVASDVSGVKLLYCWITIFAGVTFFCFSNNAMIRKFTKISKR</sequence>
<keyword evidence="1" id="KW-0472">Membrane</keyword>